<dbReference type="InterPro" id="IPR039315">
    <property type="entry name" value="CheW"/>
</dbReference>
<proteinExistence type="predicted"/>
<dbReference type="GO" id="GO:0005829">
    <property type="term" value="C:cytosol"/>
    <property type="evidence" value="ECO:0007669"/>
    <property type="project" value="TreeGrafter"/>
</dbReference>
<evidence type="ECO:0000313" key="3">
    <source>
        <dbReference type="Proteomes" id="UP000238196"/>
    </source>
</evidence>
<dbReference type="Gene3D" id="2.30.30.40">
    <property type="entry name" value="SH3 Domains"/>
    <property type="match status" value="1"/>
</dbReference>
<name>A0A2S5KVP7_9PROT</name>
<dbReference type="SMART" id="SM00260">
    <property type="entry name" value="CheW"/>
    <property type="match status" value="1"/>
</dbReference>
<dbReference type="PANTHER" id="PTHR22617">
    <property type="entry name" value="CHEMOTAXIS SENSOR HISTIDINE KINASE-RELATED"/>
    <property type="match status" value="1"/>
</dbReference>
<sequence length="195" mass="21924">MSATTGEEHWLALRQRLDQLGRMKETADPDAVLAQRARQLAAPLQDEEQVARVELLVFELSGERYALSPYRVVEVVPLRQLTPVPCTPGYILGVVAVRGRLVSVLDLRQFFELPLRSLSERNSVILLSDGRMEFGLLCDTLCGTQELPLEQILPPLRHRHDSREGYLLGVTAEHWAILDAEVLLGDPRLVVNQQV</sequence>
<gene>
    <name evidence="2" type="ORF">C4K68_02705</name>
</gene>
<dbReference type="EMBL" id="PRLP01000008">
    <property type="protein sequence ID" value="PPC78931.1"/>
    <property type="molecule type" value="Genomic_DNA"/>
</dbReference>
<dbReference type="AlphaFoldDB" id="A0A2S5KVP7"/>
<dbReference type="PROSITE" id="PS50851">
    <property type="entry name" value="CHEW"/>
    <property type="match status" value="1"/>
</dbReference>
<comment type="caution">
    <text evidence="2">The sequence shown here is derived from an EMBL/GenBank/DDBJ whole genome shotgun (WGS) entry which is preliminary data.</text>
</comment>
<dbReference type="Pfam" id="PF01584">
    <property type="entry name" value="CheW"/>
    <property type="match status" value="1"/>
</dbReference>
<accession>A0A2S5KVP7</accession>
<feature type="domain" description="CheW-like" evidence="1">
    <location>
        <begin position="52"/>
        <end position="189"/>
    </location>
</feature>
<dbReference type="GO" id="GO:0006935">
    <property type="term" value="P:chemotaxis"/>
    <property type="evidence" value="ECO:0007669"/>
    <property type="project" value="InterPro"/>
</dbReference>
<dbReference type="SUPFAM" id="SSF50341">
    <property type="entry name" value="CheW-like"/>
    <property type="match status" value="1"/>
</dbReference>
<dbReference type="OrthoDB" id="9790406at2"/>
<evidence type="ECO:0000313" key="2">
    <source>
        <dbReference type="EMBL" id="PPC78931.1"/>
    </source>
</evidence>
<dbReference type="GO" id="GO:0007165">
    <property type="term" value="P:signal transduction"/>
    <property type="evidence" value="ECO:0007669"/>
    <property type="project" value="InterPro"/>
</dbReference>
<dbReference type="InterPro" id="IPR002545">
    <property type="entry name" value="CheW-lke_dom"/>
</dbReference>
<organism evidence="2 3">
    <name type="scientific">Proteobacteria bacterium 228</name>
    <dbReference type="NCBI Taxonomy" id="2083153"/>
    <lineage>
        <taxon>Bacteria</taxon>
        <taxon>Pseudomonadati</taxon>
        <taxon>Pseudomonadota</taxon>
    </lineage>
</organism>
<dbReference type="Proteomes" id="UP000238196">
    <property type="component" value="Unassembled WGS sequence"/>
</dbReference>
<reference evidence="2 3" key="1">
    <citation type="submission" date="2018-02" db="EMBL/GenBank/DDBJ databases">
        <title>novel marine gammaproteobacteria from coastal saline agro ecosystem.</title>
        <authorList>
            <person name="Krishnan R."/>
            <person name="Ramesh Kumar N."/>
        </authorList>
    </citation>
    <scope>NUCLEOTIDE SEQUENCE [LARGE SCALE GENOMIC DNA]</scope>
    <source>
        <strain evidence="2 3">228</strain>
    </source>
</reference>
<dbReference type="InterPro" id="IPR036061">
    <property type="entry name" value="CheW-like_dom_sf"/>
</dbReference>
<dbReference type="Gene3D" id="2.40.50.180">
    <property type="entry name" value="CheA-289, Domain 4"/>
    <property type="match status" value="1"/>
</dbReference>
<dbReference type="PANTHER" id="PTHR22617:SF23">
    <property type="entry name" value="CHEMOTAXIS PROTEIN CHEW"/>
    <property type="match status" value="1"/>
</dbReference>
<evidence type="ECO:0000259" key="1">
    <source>
        <dbReference type="PROSITE" id="PS50851"/>
    </source>
</evidence>
<protein>
    <submittedName>
        <fullName evidence="2">Chemotaxis protein CheW</fullName>
    </submittedName>
</protein>